<keyword evidence="4" id="KW-1185">Reference proteome</keyword>
<accession>A0A7W7IL64</accession>
<reference evidence="3 4" key="1">
    <citation type="submission" date="2020-08" db="EMBL/GenBank/DDBJ databases">
        <title>Functional genomics of gut bacteria from endangered species of beetles.</title>
        <authorList>
            <person name="Carlos-Shanley C."/>
        </authorList>
    </citation>
    <scope>NUCLEOTIDE SEQUENCE [LARGE SCALE GENOMIC DNA]</scope>
    <source>
        <strain evidence="3 4">S00123</strain>
    </source>
</reference>
<feature type="transmembrane region" description="Helical" evidence="1">
    <location>
        <begin position="30"/>
        <end position="48"/>
    </location>
</feature>
<evidence type="ECO:0000313" key="3">
    <source>
        <dbReference type="EMBL" id="MBB4796375.1"/>
    </source>
</evidence>
<feature type="transmembrane region" description="Helical" evidence="1">
    <location>
        <begin position="165"/>
        <end position="184"/>
    </location>
</feature>
<keyword evidence="1" id="KW-1133">Transmembrane helix</keyword>
<evidence type="ECO:0000256" key="1">
    <source>
        <dbReference type="SAM" id="Phobius"/>
    </source>
</evidence>
<sequence>MRVPFLKGAIAMGWSVFSSHNEPPPIMRGGWLDALRFIVASLIILHHFQASAPIPLAEGVHPVFERGGFLLTNFFLIDSGYVLMRVYGASVAGGRMSKTDFFLKRSLRVFPAHLIMLALLVAMVLLGTAIGLPPTHPEWFAWDQLPAQAALVQSFGVYGGLGWNAPSWSISALLGCYLAFPWVLRGLTRVGPWMALGLVVVGYLAANELCWAILNYPVYQMPLNLGIWRALPLFVLGMGLAWFAQGVWINPRLAGWALLLAAIGLAVVQYFDKNALISLALISIIILAAGAVPVTKPSKLVEQAAVVSFAMFISNEVVRIGWFGLAEATANKLNLGEIWRWGLWVMGVGAAFVFAFLFHYGVDNPIQKRIRAWLKKRGHSRAEIKQPVVSLEG</sequence>
<evidence type="ECO:0000259" key="2">
    <source>
        <dbReference type="Pfam" id="PF01757"/>
    </source>
</evidence>
<proteinExistence type="predicted"/>
<dbReference type="Proteomes" id="UP000539957">
    <property type="component" value="Unassembled WGS sequence"/>
</dbReference>
<gene>
    <name evidence="3" type="ORF">HNP32_000089</name>
</gene>
<keyword evidence="1" id="KW-0472">Membrane</keyword>
<feature type="transmembrane region" description="Helical" evidence="1">
    <location>
        <begin position="109"/>
        <end position="132"/>
    </location>
</feature>
<dbReference type="InterPro" id="IPR002656">
    <property type="entry name" value="Acyl_transf_3_dom"/>
</dbReference>
<dbReference type="Pfam" id="PF01757">
    <property type="entry name" value="Acyl_transf_3"/>
    <property type="match status" value="1"/>
</dbReference>
<dbReference type="AlphaFoldDB" id="A0A7W7IL64"/>
<name>A0A7W7IL64_9CAUL</name>
<dbReference type="GO" id="GO:0016747">
    <property type="term" value="F:acyltransferase activity, transferring groups other than amino-acyl groups"/>
    <property type="evidence" value="ECO:0007669"/>
    <property type="project" value="InterPro"/>
</dbReference>
<feature type="transmembrane region" description="Helical" evidence="1">
    <location>
        <begin position="193"/>
        <end position="214"/>
    </location>
</feature>
<comment type="caution">
    <text evidence="3">The sequence shown here is derived from an EMBL/GenBank/DDBJ whole genome shotgun (WGS) entry which is preliminary data.</text>
</comment>
<feature type="transmembrane region" description="Helical" evidence="1">
    <location>
        <begin position="68"/>
        <end position="88"/>
    </location>
</feature>
<keyword evidence="1" id="KW-0812">Transmembrane</keyword>
<evidence type="ECO:0000313" key="4">
    <source>
        <dbReference type="Proteomes" id="UP000539957"/>
    </source>
</evidence>
<feature type="transmembrane region" description="Helical" evidence="1">
    <location>
        <begin position="277"/>
        <end position="294"/>
    </location>
</feature>
<feature type="transmembrane region" description="Helical" evidence="1">
    <location>
        <begin position="306"/>
        <end position="326"/>
    </location>
</feature>
<feature type="transmembrane region" description="Helical" evidence="1">
    <location>
        <begin position="253"/>
        <end position="271"/>
    </location>
</feature>
<dbReference type="RefSeq" id="WP_260398264.1">
    <property type="nucleotide sequence ID" value="NZ_JACHKY010000001.1"/>
</dbReference>
<dbReference type="EMBL" id="JACHKY010000001">
    <property type="protein sequence ID" value="MBB4796375.1"/>
    <property type="molecule type" value="Genomic_DNA"/>
</dbReference>
<organism evidence="3 4">
    <name type="scientific">Brevundimonas bullata</name>
    <dbReference type="NCBI Taxonomy" id="13160"/>
    <lineage>
        <taxon>Bacteria</taxon>
        <taxon>Pseudomonadati</taxon>
        <taxon>Pseudomonadota</taxon>
        <taxon>Alphaproteobacteria</taxon>
        <taxon>Caulobacterales</taxon>
        <taxon>Caulobacteraceae</taxon>
        <taxon>Brevundimonas</taxon>
    </lineage>
</organism>
<feature type="transmembrane region" description="Helical" evidence="1">
    <location>
        <begin position="226"/>
        <end position="244"/>
    </location>
</feature>
<feature type="domain" description="Acyltransferase 3" evidence="2">
    <location>
        <begin position="31"/>
        <end position="359"/>
    </location>
</feature>
<feature type="transmembrane region" description="Helical" evidence="1">
    <location>
        <begin position="338"/>
        <end position="362"/>
    </location>
</feature>
<protein>
    <submittedName>
        <fullName evidence="3">Peptidoglycan/LPS O-acetylase OafA/YrhL</fullName>
    </submittedName>
</protein>